<dbReference type="OrthoDB" id="5072366at2"/>
<dbReference type="Proteomes" id="UP000245166">
    <property type="component" value="Unassembled WGS sequence"/>
</dbReference>
<dbReference type="GO" id="GO:0090729">
    <property type="term" value="F:toxin activity"/>
    <property type="evidence" value="ECO:0007669"/>
    <property type="project" value="UniProtKB-KW"/>
</dbReference>
<accession>A0A2U1ZW98</accession>
<dbReference type="Gene3D" id="3.40.50.1010">
    <property type="entry name" value="5'-nuclease"/>
    <property type="match status" value="1"/>
</dbReference>
<dbReference type="InterPro" id="IPR002716">
    <property type="entry name" value="PIN_dom"/>
</dbReference>
<dbReference type="GO" id="GO:0004540">
    <property type="term" value="F:RNA nuclease activity"/>
    <property type="evidence" value="ECO:0007669"/>
    <property type="project" value="InterPro"/>
</dbReference>
<evidence type="ECO:0000256" key="4">
    <source>
        <dbReference type="ARBA" id="ARBA00022801"/>
    </source>
</evidence>
<evidence type="ECO:0000313" key="8">
    <source>
        <dbReference type="EMBL" id="PWD51244.1"/>
    </source>
</evidence>
<proteinExistence type="inferred from homology"/>
<organism evidence="8 9">
    <name type="scientific">Serinibacter arcticus</name>
    <dbReference type="NCBI Taxonomy" id="1655435"/>
    <lineage>
        <taxon>Bacteria</taxon>
        <taxon>Bacillati</taxon>
        <taxon>Actinomycetota</taxon>
        <taxon>Actinomycetes</taxon>
        <taxon>Micrococcales</taxon>
        <taxon>Beutenbergiaceae</taxon>
        <taxon>Serinibacter</taxon>
    </lineage>
</organism>
<keyword evidence="3 6" id="KW-0479">Metal-binding</keyword>
<dbReference type="EMBL" id="PYHR01000002">
    <property type="protein sequence ID" value="PWD51244.1"/>
    <property type="molecule type" value="Genomic_DNA"/>
</dbReference>
<feature type="binding site" evidence="6">
    <location>
        <position position="9"/>
    </location>
    <ligand>
        <name>Mg(2+)</name>
        <dbReference type="ChEBI" id="CHEBI:18420"/>
    </ligand>
</feature>
<dbReference type="AlphaFoldDB" id="A0A2U1ZW98"/>
<comment type="similarity">
    <text evidence="6">Belongs to the PINc/VapC protein family.</text>
</comment>
<dbReference type="InterPro" id="IPR052106">
    <property type="entry name" value="PINc/VapC_TA"/>
</dbReference>
<keyword evidence="5 6" id="KW-0460">Magnesium</keyword>
<feature type="domain" description="PIN" evidence="7">
    <location>
        <begin position="7"/>
        <end position="128"/>
    </location>
</feature>
<dbReference type="GO" id="GO:0016787">
    <property type="term" value="F:hydrolase activity"/>
    <property type="evidence" value="ECO:0007669"/>
    <property type="project" value="UniProtKB-KW"/>
</dbReference>
<keyword evidence="2 6" id="KW-0540">Nuclease</keyword>
<dbReference type="GO" id="GO:0000287">
    <property type="term" value="F:magnesium ion binding"/>
    <property type="evidence" value="ECO:0007669"/>
    <property type="project" value="UniProtKB-UniRule"/>
</dbReference>
<comment type="function">
    <text evidence="6">Toxic component of a toxin-antitoxin (TA) system. An RNase.</text>
</comment>
<gene>
    <name evidence="6" type="primary">vapC</name>
    <name evidence="8" type="ORF">C8046_11845</name>
</gene>
<dbReference type="HAMAP" id="MF_00265">
    <property type="entry name" value="VapC_Nob1"/>
    <property type="match status" value="1"/>
</dbReference>
<name>A0A2U1ZW98_9MICO</name>
<evidence type="ECO:0000259" key="7">
    <source>
        <dbReference type="Pfam" id="PF01850"/>
    </source>
</evidence>
<dbReference type="InterPro" id="IPR029060">
    <property type="entry name" value="PIN-like_dom_sf"/>
</dbReference>
<sequence>MTAERLFLDTAVLALAVGGERPLREACRTLLERAARGEAEIHVSVEALQELLFHRMRRGSRPDAVALVRDVRELCHVHPFEDSVLLRTLDLAATTSLGGRDAVHAATALVAGFEEIVTPDHDFDAVPGLRRRDPV</sequence>
<comment type="cofactor">
    <cofactor evidence="6">
        <name>Mg(2+)</name>
        <dbReference type="ChEBI" id="CHEBI:18420"/>
    </cofactor>
</comment>
<dbReference type="SUPFAM" id="SSF88723">
    <property type="entry name" value="PIN domain-like"/>
    <property type="match status" value="1"/>
</dbReference>
<keyword evidence="4 6" id="KW-0378">Hydrolase</keyword>
<evidence type="ECO:0000256" key="3">
    <source>
        <dbReference type="ARBA" id="ARBA00022723"/>
    </source>
</evidence>
<evidence type="ECO:0000256" key="2">
    <source>
        <dbReference type="ARBA" id="ARBA00022722"/>
    </source>
</evidence>
<reference evidence="8 9" key="1">
    <citation type="submission" date="2018-03" db="EMBL/GenBank/DDBJ databases">
        <title>Genome assembly of novel Miniimonas species PCH200.</title>
        <authorList>
            <person name="Thakur V."/>
            <person name="Kumar V."/>
            <person name="Singh D."/>
        </authorList>
    </citation>
    <scope>NUCLEOTIDE SEQUENCE [LARGE SCALE GENOMIC DNA]</scope>
    <source>
        <strain evidence="8 9">PCH200</strain>
    </source>
</reference>
<dbReference type="PANTHER" id="PTHR38826:SF5">
    <property type="entry name" value="RIBONUCLEASE VAPC13"/>
    <property type="match status" value="1"/>
</dbReference>
<dbReference type="EC" id="3.1.-.-" evidence="6"/>
<dbReference type="InterPro" id="IPR022907">
    <property type="entry name" value="VapC_family"/>
</dbReference>
<evidence type="ECO:0000256" key="5">
    <source>
        <dbReference type="ARBA" id="ARBA00022842"/>
    </source>
</evidence>
<feature type="binding site" evidence="6">
    <location>
        <position position="101"/>
    </location>
    <ligand>
        <name>Mg(2+)</name>
        <dbReference type="ChEBI" id="CHEBI:18420"/>
    </ligand>
</feature>
<keyword evidence="9" id="KW-1185">Reference proteome</keyword>
<keyword evidence="6" id="KW-0800">Toxin</keyword>
<keyword evidence="1 6" id="KW-1277">Toxin-antitoxin system</keyword>
<evidence type="ECO:0000256" key="6">
    <source>
        <dbReference type="HAMAP-Rule" id="MF_00265"/>
    </source>
</evidence>
<comment type="caution">
    <text evidence="8">The sequence shown here is derived from an EMBL/GenBank/DDBJ whole genome shotgun (WGS) entry which is preliminary data.</text>
</comment>
<protein>
    <recommendedName>
        <fullName evidence="6">Ribonuclease VapC</fullName>
        <shortName evidence="6">RNase VapC</shortName>
        <ecNumber evidence="6">3.1.-.-</ecNumber>
    </recommendedName>
    <alternativeName>
        <fullName evidence="6">Toxin VapC</fullName>
    </alternativeName>
</protein>
<evidence type="ECO:0000313" key="9">
    <source>
        <dbReference type="Proteomes" id="UP000245166"/>
    </source>
</evidence>
<dbReference type="RefSeq" id="WP_109229625.1">
    <property type="nucleotide sequence ID" value="NZ_PYHR01000002.1"/>
</dbReference>
<evidence type="ECO:0000256" key="1">
    <source>
        <dbReference type="ARBA" id="ARBA00022649"/>
    </source>
</evidence>
<dbReference type="PANTHER" id="PTHR38826">
    <property type="entry name" value="RIBONUCLEASE VAPC13"/>
    <property type="match status" value="1"/>
</dbReference>
<dbReference type="Pfam" id="PF01850">
    <property type="entry name" value="PIN"/>
    <property type="match status" value="1"/>
</dbReference>